<evidence type="ECO:0000313" key="2">
    <source>
        <dbReference type="Proteomes" id="UP000822688"/>
    </source>
</evidence>
<organism evidence="1 2">
    <name type="scientific">Ceratodon purpureus</name>
    <name type="common">Fire moss</name>
    <name type="synonym">Dicranum purpureum</name>
    <dbReference type="NCBI Taxonomy" id="3225"/>
    <lineage>
        <taxon>Eukaryota</taxon>
        <taxon>Viridiplantae</taxon>
        <taxon>Streptophyta</taxon>
        <taxon>Embryophyta</taxon>
        <taxon>Bryophyta</taxon>
        <taxon>Bryophytina</taxon>
        <taxon>Bryopsida</taxon>
        <taxon>Dicranidae</taxon>
        <taxon>Pseudoditrichales</taxon>
        <taxon>Ditrichaceae</taxon>
        <taxon>Ceratodon</taxon>
    </lineage>
</organism>
<reference evidence="1" key="1">
    <citation type="submission" date="2020-06" db="EMBL/GenBank/DDBJ databases">
        <title>WGS assembly of Ceratodon purpureus strain R40.</title>
        <authorList>
            <person name="Carey S.B."/>
            <person name="Jenkins J."/>
            <person name="Shu S."/>
            <person name="Lovell J.T."/>
            <person name="Sreedasyam A."/>
            <person name="Maumus F."/>
            <person name="Tiley G.P."/>
            <person name="Fernandez-Pozo N."/>
            <person name="Barry K."/>
            <person name="Chen C."/>
            <person name="Wang M."/>
            <person name="Lipzen A."/>
            <person name="Daum C."/>
            <person name="Saski C.A."/>
            <person name="Payton A.C."/>
            <person name="Mcbreen J.C."/>
            <person name="Conrad R.E."/>
            <person name="Kollar L.M."/>
            <person name="Olsson S."/>
            <person name="Huttunen S."/>
            <person name="Landis J.B."/>
            <person name="Wickett N.J."/>
            <person name="Johnson M.G."/>
            <person name="Rensing S.A."/>
            <person name="Grimwood J."/>
            <person name="Schmutz J."/>
            <person name="Mcdaniel S.F."/>
        </authorList>
    </citation>
    <scope>NUCLEOTIDE SEQUENCE</scope>
    <source>
        <strain evidence="1">R40</strain>
    </source>
</reference>
<gene>
    <name evidence="1" type="ORF">KC19_2G251300</name>
</gene>
<dbReference type="AlphaFoldDB" id="A0A8T0J0X3"/>
<evidence type="ECO:0000313" key="1">
    <source>
        <dbReference type="EMBL" id="KAG0588551.1"/>
    </source>
</evidence>
<accession>A0A8T0J0X3</accession>
<dbReference type="EMBL" id="CM026422">
    <property type="protein sequence ID" value="KAG0588551.1"/>
    <property type="molecule type" value="Genomic_DNA"/>
</dbReference>
<sequence>MLLAPTWARLMSDLIEPSLGLRNRARHPNIPSIMGCTRQCCSITHCILCSPLKRQSSTVSELPCRNRVRLNDYLRSSISNLQPTLTAEAQRVRLTAHSVSSAICYDTRL</sequence>
<dbReference type="Proteomes" id="UP000822688">
    <property type="component" value="Chromosome 2"/>
</dbReference>
<proteinExistence type="predicted"/>
<name>A0A8T0J0X3_CERPU</name>
<protein>
    <submittedName>
        <fullName evidence="1">Uncharacterized protein</fullName>
    </submittedName>
</protein>
<comment type="caution">
    <text evidence="1">The sequence shown here is derived from an EMBL/GenBank/DDBJ whole genome shotgun (WGS) entry which is preliminary data.</text>
</comment>
<keyword evidence="2" id="KW-1185">Reference proteome</keyword>